<feature type="binding site" evidence="14">
    <location>
        <position position="142"/>
    </location>
    <ligand>
        <name>[4Fe-4S] cluster</name>
        <dbReference type="ChEBI" id="CHEBI:49883"/>
        <note>4Fe-4S-S-AdoMet</note>
    </ligand>
</feature>
<dbReference type="InterPro" id="IPR048641">
    <property type="entry name" value="RlmN_N"/>
</dbReference>
<dbReference type="GO" id="GO:0070040">
    <property type="term" value="F:rRNA (adenine(2503)-C2-)-methyltransferase activity"/>
    <property type="evidence" value="ECO:0007669"/>
    <property type="project" value="UniProtKB-UniRule"/>
</dbReference>
<dbReference type="Pfam" id="PF21016">
    <property type="entry name" value="RlmN_N"/>
    <property type="match status" value="1"/>
</dbReference>
<evidence type="ECO:0000256" key="10">
    <source>
        <dbReference type="ARBA" id="ARBA00022723"/>
    </source>
</evidence>
<feature type="active site" description="S-methylcysteine intermediate" evidence="14">
    <location>
        <position position="368"/>
    </location>
</feature>
<dbReference type="EC" id="2.1.1.192" evidence="14"/>
<gene>
    <name evidence="14" type="primary">rlmN</name>
    <name evidence="16" type="ORF">SAMN06265370_103186</name>
</gene>
<dbReference type="PIRSF" id="PIRSF006004">
    <property type="entry name" value="CHP00048"/>
    <property type="match status" value="1"/>
</dbReference>
<dbReference type="InterPro" id="IPR040072">
    <property type="entry name" value="Methyltransferase_A"/>
</dbReference>
<evidence type="ECO:0000256" key="12">
    <source>
        <dbReference type="ARBA" id="ARBA00023014"/>
    </source>
</evidence>
<evidence type="ECO:0000313" key="16">
    <source>
        <dbReference type="EMBL" id="SNR38004.1"/>
    </source>
</evidence>
<evidence type="ECO:0000256" key="5">
    <source>
        <dbReference type="ARBA" id="ARBA00022552"/>
    </source>
</evidence>
<dbReference type="InterPro" id="IPR007197">
    <property type="entry name" value="rSAM"/>
</dbReference>
<feature type="binding site" evidence="14">
    <location>
        <position position="226"/>
    </location>
    <ligand>
        <name>S-adenosyl-L-methionine</name>
        <dbReference type="ChEBI" id="CHEBI:59789"/>
    </ligand>
</feature>
<keyword evidence="12 14" id="KW-0411">Iron-sulfur</keyword>
<comment type="catalytic activity">
    <reaction evidence="14">
        <text>adenosine(37) in tRNA + 2 reduced [2Fe-2S]-[ferredoxin] + 2 S-adenosyl-L-methionine = 2-methyladenosine(37) in tRNA + 5'-deoxyadenosine + L-methionine + 2 oxidized [2Fe-2S]-[ferredoxin] + S-adenosyl-L-homocysteine</text>
        <dbReference type="Rhea" id="RHEA:43332"/>
        <dbReference type="Rhea" id="RHEA-COMP:10000"/>
        <dbReference type="Rhea" id="RHEA-COMP:10001"/>
        <dbReference type="Rhea" id="RHEA-COMP:10162"/>
        <dbReference type="Rhea" id="RHEA-COMP:10485"/>
        <dbReference type="ChEBI" id="CHEBI:17319"/>
        <dbReference type="ChEBI" id="CHEBI:33737"/>
        <dbReference type="ChEBI" id="CHEBI:33738"/>
        <dbReference type="ChEBI" id="CHEBI:57844"/>
        <dbReference type="ChEBI" id="CHEBI:57856"/>
        <dbReference type="ChEBI" id="CHEBI:59789"/>
        <dbReference type="ChEBI" id="CHEBI:74411"/>
        <dbReference type="ChEBI" id="CHEBI:74497"/>
        <dbReference type="EC" id="2.1.1.192"/>
    </reaction>
</comment>
<dbReference type="HAMAP" id="MF_01849">
    <property type="entry name" value="RNA_methyltr_RlmN"/>
    <property type="match status" value="1"/>
</dbReference>
<evidence type="ECO:0000259" key="15">
    <source>
        <dbReference type="PROSITE" id="PS51918"/>
    </source>
</evidence>
<dbReference type="CDD" id="cd01335">
    <property type="entry name" value="Radical_SAM"/>
    <property type="match status" value="1"/>
</dbReference>
<feature type="binding site" evidence="14">
    <location>
        <position position="135"/>
    </location>
    <ligand>
        <name>[4Fe-4S] cluster</name>
        <dbReference type="ChEBI" id="CHEBI:49883"/>
        <note>4Fe-4S-S-AdoMet</note>
    </ligand>
</feature>
<evidence type="ECO:0000313" key="17">
    <source>
        <dbReference type="Proteomes" id="UP000198417"/>
    </source>
</evidence>
<dbReference type="FunFam" id="3.20.20.70:FF:000008">
    <property type="entry name" value="Dual-specificity RNA methyltransferase RlmN"/>
    <property type="match status" value="1"/>
</dbReference>
<dbReference type="RefSeq" id="WP_089269495.1">
    <property type="nucleotide sequence ID" value="NZ_FZNN01000003.1"/>
</dbReference>
<evidence type="ECO:0000256" key="2">
    <source>
        <dbReference type="ARBA" id="ARBA00007544"/>
    </source>
</evidence>
<keyword evidence="5 14" id="KW-0698">rRNA processing</keyword>
<comment type="subcellular location">
    <subcellularLocation>
        <location evidence="1 14">Cytoplasm</location>
    </subcellularLocation>
</comment>
<dbReference type="NCBIfam" id="TIGR00048">
    <property type="entry name" value="rRNA_mod_RlmN"/>
    <property type="match status" value="1"/>
</dbReference>
<comment type="similarity">
    <text evidence="2 14">Belongs to the radical SAM superfamily. RlmN family.</text>
</comment>
<dbReference type="Gene3D" id="3.20.20.70">
    <property type="entry name" value="Aldolase class I"/>
    <property type="match status" value="1"/>
</dbReference>
<keyword evidence="11 14" id="KW-0408">Iron</keyword>
<evidence type="ECO:0000256" key="7">
    <source>
        <dbReference type="ARBA" id="ARBA00022679"/>
    </source>
</evidence>
<comment type="catalytic activity">
    <reaction evidence="14">
        <text>adenosine(2503) in 23S rRNA + 2 reduced [2Fe-2S]-[ferredoxin] + 2 S-adenosyl-L-methionine = 2-methyladenosine(2503) in 23S rRNA + 5'-deoxyadenosine + L-methionine + 2 oxidized [2Fe-2S]-[ferredoxin] + S-adenosyl-L-homocysteine</text>
        <dbReference type="Rhea" id="RHEA:42916"/>
        <dbReference type="Rhea" id="RHEA-COMP:10000"/>
        <dbReference type="Rhea" id="RHEA-COMP:10001"/>
        <dbReference type="Rhea" id="RHEA-COMP:10152"/>
        <dbReference type="Rhea" id="RHEA-COMP:10282"/>
        <dbReference type="ChEBI" id="CHEBI:17319"/>
        <dbReference type="ChEBI" id="CHEBI:33737"/>
        <dbReference type="ChEBI" id="CHEBI:33738"/>
        <dbReference type="ChEBI" id="CHEBI:57844"/>
        <dbReference type="ChEBI" id="CHEBI:57856"/>
        <dbReference type="ChEBI" id="CHEBI:59789"/>
        <dbReference type="ChEBI" id="CHEBI:74411"/>
        <dbReference type="ChEBI" id="CHEBI:74497"/>
        <dbReference type="EC" id="2.1.1.192"/>
    </reaction>
</comment>
<dbReference type="GO" id="GO:0030488">
    <property type="term" value="P:tRNA methylation"/>
    <property type="evidence" value="ECO:0007669"/>
    <property type="project" value="UniProtKB-UniRule"/>
</dbReference>
<feature type="domain" description="Radical SAM core" evidence="15">
    <location>
        <begin position="121"/>
        <end position="362"/>
    </location>
</feature>
<evidence type="ECO:0000256" key="14">
    <source>
        <dbReference type="HAMAP-Rule" id="MF_01849"/>
    </source>
</evidence>
<dbReference type="Proteomes" id="UP000198417">
    <property type="component" value="Unassembled WGS sequence"/>
</dbReference>
<feature type="binding site" evidence="14">
    <location>
        <position position="325"/>
    </location>
    <ligand>
        <name>S-adenosyl-L-methionine</name>
        <dbReference type="ChEBI" id="CHEBI:59789"/>
    </ligand>
</feature>
<name>A0A238VV41_9RHOB</name>
<keyword evidence="10 14" id="KW-0479">Metal-binding</keyword>
<evidence type="ECO:0000256" key="4">
    <source>
        <dbReference type="ARBA" id="ARBA00022490"/>
    </source>
</evidence>
<protein>
    <recommendedName>
        <fullName evidence="14">Dual-specificity RNA methyltransferase RlmN</fullName>
        <ecNumber evidence="14">2.1.1.192</ecNumber>
    </recommendedName>
    <alternativeName>
        <fullName evidence="14">23S rRNA (adenine(2503)-C(2))-methyltransferase</fullName>
    </alternativeName>
    <alternativeName>
        <fullName evidence="14">23S rRNA m2A2503 methyltransferase</fullName>
    </alternativeName>
    <alternativeName>
        <fullName evidence="14">Ribosomal RNA large subunit methyltransferase N</fullName>
    </alternativeName>
    <alternativeName>
        <fullName evidence="14">tRNA (adenine(37)-C(2))-methyltransferase</fullName>
    </alternativeName>
    <alternativeName>
        <fullName evidence="14">tRNA m2A37 methyltransferase</fullName>
    </alternativeName>
</protein>
<dbReference type="OrthoDB" id="9793973at2"/>
<evidence type="ECO:0000256" key="9">
    <source>
        <dbReference type="ARBA" id="ARBA00022694"/>
    </source>
</evidence>
<comment type="function">
    <text evidence="14">Specifically methylates position 2 of adenine 2503 in 23S rRNA and position 2 of adenine 37 in tRNAs. m2A2503 modification seems to play a crucial role in the proofreading step occurring at the peptidyl transferase center and thus would serve to optimize ribosomal fidelity.</text>
</comment>
<dbReference type="InterPro" id="IPR004383">
    <property type="entry name" value="rRNA_lsu_MTrfase_RlmN/Cfr"/>
</dbReference>
<evidence type="ECO:0000256" key="3">
    <source>
        <dbReference type="ARBA" id="ARBA00022485"/>
    </source>
</evidence>
<reference evidence="16 17" key="1">
    <citation type="submission" date="2017-06" db="EMBL/GenBank/DDBJ databases">
        <authorList>
            <person name="Kim H.J."/>
            <person name="Triplett B.A."/>
        </authorList>
    </citation>
    <scope>NUCLEOTIDE SEQUENCE [LARGE SCALE GENOMIC DNA]</scope>
    <source>
        <strain evidence="16 17">DSM 29052</strain>
    </source>
</reference>
<dbReference type="SFLD" id="SFLDG01062">
    <property type="entry name" value="methyltransferase_(Class_A)"/>
    <property type="match status" value="1"/>
</dbReference>
<dbReference type="GO" id="GO:0070475">
    <property type="term" value="P:rRNA base methylation"/>
    <property type="evidence" value="ECO:0007669"/>
    <property type="project" value="UniProtKB-UniRule"/>
</dbReference>
<dbReference type="SFLD" id="SFLDS00029">
    <property type="entry name" value="Radical_SAM"/>
    <property type="match status" value="1"/>
</dbReference>
<feature type="active site" description="Proton acceptor" evidence="14">
    <location>
        <position position="115"/>
    </location>
</feature>
<accession>A0A238VV41</accession>
<dbReference type="InterPro" id="IPR013785">
    <property type="entry name" value="Aldolase_TIM"/>
</dbReference>
<evidence type="ECO:0000256" key="11">
    <source>
        <dbReference type="ARBA" id="ARBA00023004"/>
    </source>
</evidence>
<feature type="binding site" evidence="14">
    <location>
        <position position="139"/>
    </location>
    <ligand>
        <name>[4Fe-4S] cluster</name>
        <dbReference type="ChEBI" id="CHEBI:49883"/>
        <note>4Fe-4S-S-AdoMet</note>
    </ligand>
</feature>
<keyword evidence="17" id="KW-1185">Reference proteome</keyword>
<feature type="binding site" evidence="14">
    <location>
        <begin position="194"/>
        <end position="195"/>
    </location>
    <ligand>
        <name>S-adenosyl-L-methionine</name>
        <dbReference type="ChEBI" id="CHEBI:59789"/>
    </ligand>
</feature>
<keyword evidence="6 14" id="KW-0489">Methyltransferase</keyword>
<keyword evidence="7 14" id="KW-0808">Transferase</keyword>
<comment type="miscellaneous">
    <text evidence="14">Reaction proceeds by a ping-pong mechanism involving intermediate methylation of a conserved cysteine residue.</text>
</comment>
<keyword evidence="8 14" id="KW-0949">S-adenosyl-L-methionine</keyword>
<comment type="caution">
    <text evidence="14">Lacks conserved residue(s) required for the propagation of feature annotation.</text>
</comment>
<dbReference type="SFLD" id="SFLDF00275">
    <property type="entry name" value="adenosine_C2_methyltransferase"/>
    <property type="match status" value="1"/>
</dbReference>
<dbReference type="SUPFAM" id="SSF102114">
    <property type="entry name" value="Radical SAM enzymes"/>
    <property type="match status" value="1"/>
</dbReference>
<dbReference type="GO" id="GO:0000049">
    <property type="term" value="F:tRNA binding"/>
    <property type="evidence" value="ECO:0007669"/>
    <property type="project" value="UniProtKB-UniRule"/>
</dbReference>
<evidence type="ECO:0000256" key="13">
    <source>
        <dbReference type="ARBA" id="ARBA00023157"/>
    </source>
</evidence>
<keyword evidence="4 14" id="KW-0963">Cytoplasm</keyword>
<dbReference type="GO" id="GO:0051539">
    <property type="term" value="F:4 iron, 4 sulfur cluster binding"/>
    <property type="evidence" value="ECO:0007669"/>
    <property type="project" value="UniProtKB-UniRule"/>
</dbReference>
<proteinExistence type="inferred from homology"/>
<dbReference type="InterPro" id="IPR027492">
    <property type="entry name" value="RNA_MTrfase_RlmN"/>
</dbReference>
<evidence type="ECO:0000256" key="6">
    <source>
        <dbReference type="ARBA" id="ARBA00022603"/>
    </source>
</evidence>
<dbReference type="Gene3D" id="1.10.150.530">
    <property type="match status" value="1"/>
</dbReference>
<dbReference type="EMBL" id="FZNN01000003">
    <property type="protein sequence ID" value="SNR38004.1"/>
    <property type="molecule type" value="Genomic_DNA"/>
</dbReference>
<keyword evidence="3 14" id="KW-0004">4Fe-4S</keyword>
<keyword evidence="13 14" id="KW-1015">Disulfide bond</keyword>
<dbReference type="Pfam" id="PF04055">
    <property type="entry name" value="Radical_SAM"/>
    <property type="match status" value="1"/>
</dbReference>
<dbReference type="AlphaFoldDB" id="A0A238VV41"/>
<evidence type="ECO:0000256" key="1">
    <source>
        <dbReference type="ARBA" id="ARBA00004496"/>
    </source>
</evidence>
<sequence>MSASVPITQDVMTIPRKVAEGPVNLVGLTRPAMAEALRAIGTPEKQIKMRVNQIWQWVYHWGVRDFESMTNLAKDFRATLADNFVIDLPEIVSKQVSSDGTRKYLVRIAGGHEVEVVYIPETDRGTLCISSQVGCTLTCSFCHTGTQKLVRNLTAGEIVGQIMLARDDLGEWPVQGAPKNETRLLSNIVLMGMGEPLYNFDNVRDGMKIAMDPEGISLSRRRITLSTSGVVPEIAKTASEIGCLLAVSFHATTDEVRDRLVPINKRWNIETLLNALREYPKVSNSERITFEYVMLKGVNDSDEDAHRLVELIRGIPAKINLIPFNEWPGAPYERSSGNRIHAFADILYHAGYASPIRTPRGEDIMAACGQLKSATERARKSRAQIAAETGQG</sequence>
<dbReference type="PANTHER" id="PTHR30544">
    <property type="entry name" value="23S RRNA METHYLTRANSFERASE"/>
    <property type="match status" value="1"/>
</dbReference>
<dbReference type="GO" id="GO:0002935">
    <property type="term" value="F:tRNA (adenine(37)-C2)-methyltransferase activity"/>
    <property type="evidence" value="ECO:0007669"/>
    <property type="project" value="UniProtKB-UniRule"/>
</dbReference>
<organism evidence="16 17">
    <name type="scientific">Puniceibacterium sediminis</name>
    <dbReference type="NCBI Taxonomy" id="1608407"/>
    <lineage>
        <taxon>Bacteria</taxon>
        <taxon>Pseudomonadati</taxon>
        <taxon>Pseudomonadota</taxon>
        <taxon>Alphaproteobacteria</taxon>
        <taxon>Rhodobacterales</taxon>
        <taxon>Paracoccaceae</taxon>
        <taxon>Puniceibacterium</taxon>
    </lineage>
</organism>
<keyword evidence="9 14" id="KW-0819">tRNA processing</keyword>
<dbReference type="PROSITE" id="PS51918">
    <property type="entry name" value="RADICAL_SAM"/>
    <property type="match status" value="1"/>
</dbReference>
<dbReference type="InterPro" id="IPR058240">
    <property type="entry name" value="rSAM_sf"/>
</dbReference>
<evidence type="ECO:0000256" key="8">
    <source>
        <dbReference type="ARBA" id="ARBA00022691"/>
    </source>
</evidence>
<dbReference type="GO" id="GO:0019843">
    <property type="term" value="F:rRNA binding"/>
    <property type="evidence" value="ECO:0007669"/>
    <property type="project" value="UniProtKB-UniRule"/>
</dbReference>
<dbReference type="GO" id="GO:0046872">
    <property type="term" value="F:metal ion binding"/>
    <property type="evidence" value="ECO:0007669"/>
    <property type="project" value="UniProtKB-KW"/>
</dbReference>
<feature type="binding site" evidence="14">
    <location>
        <begin position="248"/>
        <end position="250"/>
    </location>
    <ligand>
        <name>S-adenosyl-L-methionine</name>
        <dbReference type="ChEBI" id="CHEBI:59789"/>
    </ligand>
</feature>
<dbReference type="PANTHER" id="PTHR30544:SF5">
    <property type="entry name" value="RADICAL SAM CORE DOMAIN-CONTAINING PROTEIN"/>
    <property type="match status" value="1"/>
</dbReference>
<dbReference type="GO" id="GO:0005737">
    <property type="term" value="C:cytoplasm"/>
    <property type="evidence" value="ECO:0007669"/>
    <property type="project" value="UniProtKB-SubCell"/>
</dbReference>
<comment type="cofactor">
    <cofactor evidence="14">
        <name>[4Fe-4S] cluster</name>
        <dbReference type="ChEBI" id="CHEBI:49883"/>
    </cofactor>
    <text evidence="14">Binds 1 [4Fe-4S] cluster. The cluster is coordinated with 3 cysteines and an exchangeable S-adenosyl-L-methionine.</text>
</comment>